<dbReference type="EMBL" id="MU393595">
    <property type="protein sequence ID" value="KAI4860216.1"/>
    <property type="molecule type" value="Genomic_DNA"/>
</dbReference>
<proteinExistence type="predicted"/>
<dbReference type="Proteomes" id="UP001497700">
    <property type="component" value="Unassembled WGS sequence"/>
</dbReference>
<keyword evidence="2" id="KW-1185">Reference proteome</keyword>
<reference evidence="1 2" key="1">
    <citation type="journal article" date="2022" name="New Phytol.">
        <title>Ecological generalism drives hyperdiversity of secondary metabolite gene clusters in xylarialean endophytes.</title>
        <authorList>
            <person name="Franco M.E.E."/>
            <person name="Wisecaver J.H."/>
            <person name="Arnold A.E."/>
            <person name="Ju Y.M."/>
            <person name="Slot J.C."/>
            <person name="Ahrendt S."/>
            <person name="Moore L.P."/>
            <person name="Eastman K.E."/>
            <person name="Scott K."/>
            <person name="Konkel Z."/>
            <person name="Mondo S.J."/>
            <person name="Kuo A."/>
            <person name="Hayes R.D."/>
            <person name="Haridas S."/>
            <person name="Andreopoulos B."/>
            <person name="Riley R."/>
            <person name="LaButti K."/>
            <person name="Pangilinan J."/>
            <person name="Lipzen A."/>
            <person name="Amirebrahimi M."/>
            <person name="Yan J."/>
            <person name="Adam C."/>
            <person name="Keymanesh K."/>
            <person name="Ng V."/>
            <person name="Louie K."/>
            <person name="Northen T."/>
            <person name="Drula E."/>
            <person name="Henrissat B."/>
            <person name="Hsieh H.M."/>
            <person name="Youens-Clark K."/>
            <person name="Lutzoni F."/>
            <person name="Miadlikowska J."/>
            <person name="Eastwood D.C."/>
            <person name="Hamelin R.C."/>
            <person name="Grigoriev I.V."/>
            <person name="U'Ren J.M."/>
        </authorList>
    </citation>
    <scope>NUCLEOTIDE SEQUENCE [LARGE SCALE GENOMIC DNA]</scope>
    <source>
        <strain evidence="1 2">CBS 119005</strain>
    </source>
</reference>
<comment type="caution">
    <text evidence="1">The sequence shown here is derived from an EMBL/GenBank/DDBJ whole genome shotgun (WGS) entry which is preliminary data.</text>
</comment>
<organism evidence="1 2">
    <name type="scientific">Hypoxylon rubiginosum</name>
    <dbReference type="NCBI Taxonomy" id="110542"/>
    <lineage>
        <taxon>Eukaryota</taxon>
        <taxon>Fungi</taxon>
        <taxon>Dikarya</taxon>
        <taxon>Ascomycota</taxon>
        <taxon>Pezizomycotina</taxon>
        <taxon>Sordariomycetes</taxon>
        <taxon>Xylariomycetidae</taxon>
        <taxon>Xylariales</taxon>
        <taxon>Hypoxylaceae</taxon>
        <taxon>Hypoxylon</taxon>
    </lineage>
</organism>
<gene>
    <name evidence="1" type="ORF">F4820DRAFT_119815</name>
</gene>
<evidence type="ECO:0000313" key="2">
    <source>
        <dbReference type="Proteomes" id="UP001497700"/>
    </source>
</evidence>
<protein>
    <submittedName>
        <fullName evidence="1">RNA polymerase III subunit RPC82-domain-containing protein</fullName>
    </submittedName>
</protein>
<evidence type="ECO:0000313" key="1">
    <source>
        <dbReference type="EMBL" id="KAI4860216.1"/>
    </source>
</evidence>
<name>A0ACB9YM60_9PEZI</name>
<sequence length="672" mass="75894">MLVTKNVAELCVLLISELYGQLPSRIFADLLARGRSTIVQLAQHTSLNFRQVRHGIAVLIQLNLVFHNTDPDSGVIHYEANSYAAYNLTRTGKILDMVRNKYGNHANTLVHEVLVQGHSKISDLVKAFQNRHNEQHGGTNGISQNGTSHNGHSNINGNGATNGTSDLEMGDEDEDVDLEAQAYDNLAQLIAAGILEPVTRIAYQSPQDLRSTVEQEFLANYPTGIRGSKQTSEFERSVRDKLREIQGESTRLKKKLEIEFMSELSSKRRKLTNGAVSSAFAGEKARSALLGELDTVLRVNYDKCTVELRNLKLKWYAEDLIGSTTAQVYETLLAVLSKKIPRCQVDKSIEVEEDNNGPSGGPSVTTQEVFEQLSSTIDVSAGIGFPSDDTIDIRRAEKIRRYPPQLKGSTLREELEEGEEIVGSDDEDYDHSGEAAANVRHHGQNGSDDVKMRIDDGLPVGAQRLHQMRQHLLILADSKQGFVRHCGGRDFGEWTVDFEPLMQHLKFVELDTMIENRFGRHGLRLTRILREKGKIDDKTLPSLALMKKSDVHVKMAEMEMGGFLDVQEVPRDNNRAAARTIFFWFFDLDRTLQRIVDNTCKSMVRCLERLDVERRKKKNVLMTAERKDVRGMEEEKLRGYAYTEYVEFLDIEKKLLGQVMRLDDIVAVFRDF</sequence>
<accession>A0ACB9YM60</accession>